<dbReference type="InterPro" id="IPR052524">
    <property type="entry name" value="MFS_Cyanate_Porter"/>
</dbReference>
<dbReference type="InterPro" id="IPR036259">
    <property type="entry name" value="MFS_trans_sf"/>
</dbReference>
<proteinExistence type="predicted"/>
<feature type="domain" description="Major facilitator superfamily (MFS) profile" evidence="7">
    <location>
        <begin position="2"/>
        <end position="379"/>
    </location>
</feature>
<feature type="transmembrane region" description="Helical" evidence="6">
    <location>
        <begin position="73"/>
        <end position="90"/>
    </location>
</feature>
<feature type="transmembrane region" description="Helical" evidence="6">
    <location>
        <begin position="160"/>
        <end position="181"/>
    </location>
</feature>
<comment type="caution">
    <text evidence="8">The sequence shown here is derived from an EMBL/GenBank/DDBJ whole genome shotgun (WGS) entry which is preliminary data.</text>
</comment>
<keyword evidence="2" id="KW-0813">Transport</keyword>
<feature type="transmembrane region" description="Helical" evidence="6">
    <location>
        <begin position="39"/>
        <end position="61"/>
    </location>
</feature>
<organism evidence="8 9">
    <name type="scientific">Paenibacillus silagei</name>
    <dbReference type="NCBI Taxonomy" id="1670801"/>
    <lineage>
        <taxon>Bacteria</taxon>
        <taxon>Bacillati</taxon>
        <taxon>Bacillota</taxon>
        <taxon>Bacilli</taxon>
        <taxon>Bacillales</taxon>
        <taxon>Paenibacillaceae</taxon>
        <taxon>Paenibacillus</taxon>
    </lineage>
</organism>
<evidence type="ECO:0000259" key="7">
    <source>
        <dbReference type="PROSITE" id="PS50850"/>
    </source>
</evidence>
<feature type="transmembrane region" description="Helical" evidence="6">
    <location>
        <begin position="129"/>
        <end position="154"/>
    </location>
</feature>
<feature type="transmembrane region" description="Helical" evidence="6">
    <location>
        <begin position="353"/>
        <end position="375"/>
    </location>
</feature>
<feature type="transmembrane region" description="Helical" evidence="6">
    <location>
        <begin position="266"/>
        <end position="284"/>
    </location>
</feature>
<dbReference type="Pfam" id="PF07690">
    <property type="entry name" value="MFS_1"/>
    <property type="match status" value="1"/>
</dbReference>
<evidence type="ECO:0000256" key="4">
    <source>
        <dbReference type="ARBA" id="ARBA00022989"/>
    </source>
</evidence>
<dbReference type="EMBL" id="JAGGLV010000002">
    <property type="protein sequence ID" value="MBP2110627.1"/>
    <property type="molecule type" value="Genomic_DNA"/>
</dbReference>
<accession>A0ABS4NKN5</accession>
<name>A0ABS4NKN5_9BACL</name>
<sequence>MPFLLLFVALLAASLNMRPVITSVSPLLGNIQSDLGMNSLQASLMTTLPVLCMGIFAPLAVSISRRFGLERTIFGAMVLIGAATAARGFLSSSAGLILTALAAGVGIGIAGPLLSGFIKRHFPGRSAMVSVYSASMVVGASLAAGLAVPVYTWLDNSWQLSLAVWAVLSLAALPVWWRIAARSMPLKEQAAHARLPVTNGRAWLLTVFFGLMASIFYSLTAWLAPMAASMGYSKHEAGNLLTLFTLIQIPVSILVPILVARFQRRTLWLVLCSLFELSGLLLLLGSASPLLSAVLLGIGAGGLFPLALMLPLLMTERAEEASSWSSLNQGGGYFLGALGPLAVGRIYDASGSFQPALIGMAVITVLMIAVQLMIGRSSREATALRNG</sequence>
<feature type="transmembrane region" description="Helical" evidence="6">
    <location>
        <begin position="326"/>
        <end position="347"/>
    </location>
</feature>
<evidence type="ECO:0000256" key="1">
    <source>
        <dbReference type="ARBA" id="ARBA00004651"/>
    </source>
</evidence>
<evidence type="ECO:0000313" key="9">
    <source>
        <dbReference type="Proteomes" id="UP000773462"/>
    </source>
</evidence>
<dbReference type="InterPro" id="IPR020846">
    <property type="entry name" value="MFS_dom"/>
</dbReference>
<feature type="transmembrane region" description="Helical" evidence="6">
    <location>
        <begin position="237"/>
        <end position="259"/>
    </location>
</feature>
<dbReference type="PROSITE" id="PS50850">
    <property type="entry name" value="MFS"/>
    <property type="match status" value="1"/>
</dbReference>
<dbReference type="Proteomes" id="UP000773462">
    <property type="component" value="Unassembled WGS sequence"/>
</dbReference>
<dbReference type="RefSeq" id="WP_209869583.1">
    <property type="nucleotide sequence ID" value="NZ_JAGGLV010000002.1"/>
</dbReference>
<dbReference type="PANTHER" id="PTHR23523:SF2">
    <property type="entry name" value="2-NITROIMIDAZOLE TRANSPORTER"/>
    <property type="match status" value="1"/>
</dbReference>
<protein>
    <submittedName>
        <fullName evidence="8">CP family cyanate transporter-like MFS transporter</fullName>
    </submittedName>
</protein>
<feature type="transmembrane region" description="Helical" evidence="6">
    <location>
        <begin position="290"/>
        <end position="314"/>
    </location>
</feature>
<evidence type="ECO:0000256" key="3">
    <source>
        <dbReference type="ARBA" id="ARBA00022692"/>
    </source>
</evidence>
<feature type="transmembrane region" description="Helical" evidence="6">
    <location>
        <begin position="202"/>
        <end position="225"/>
    </location>
</feature>
<comment type="subcellular location">
    <subcellularLocation>
        <location evidence="1">Cell membrane</location>
        <topology evidence="1">Multi-pass membrane protein</topology>
    </subcellularLocation>
</comment>
<evidence type="ECO:0000256" key="5">
    <source>
        <dbReference type="ARBA" id="ARBA00023136"/>
    </source>
</evidence>
<dbReference type="SUPFAM" id="SSF103473">
    <property type="entry name" value="MFS general substrate transporter"/>
    <property type="match status" value="1"/>
</dbReference>
<dbReference type="InterPro" id="IPR011701">
    <property type="entry name" value="MFS"/>
</dbReference>
<keyword evidence="4 6" id="KW-1133">Transmembrane helix</keyword>
<evidence type="ECO:0000313" key="8">
    <source>
        <dbReference type="EMBL" id="MBP2110627.1"/>
    </source>
</evidence>
<keyword evidence="3 6" id="KW-0812">Transmembrane</keyword>
<feature type="transmembrane region" description="Helical" evidence="6">
    <location>
        <begin position="96"/>
        <end position="117"/>
    </location>
</feature>
<keyword evidence="9" id="KW-1185">Reference proteome</keyword>
<keyword evidence="5 6" id="KW-0472">Membrane</keyword>
<gene>
    <name evidence="8" type="ORF">J2Z70_000767</name>
</gene>
<reference evidence="8 9" key="1">
    <citation type="submission" date="2021-03" db="EMBL/GenBank/DDBJ databases">
        <title>Genomic Encyclopedia of Type Strains, Phase IV (KMG-IV): sequencing the most valuable type-strain genomes for metagenomic binning, comparative biology and taxonomic classification.</title>
        <authorList>
            <person name="Goeker M."/>
        </authorList>
    </citation>
    <scope>NUCLEOTIDE SEQUENCE [LARGE SCALE GENOMIC DNA]</scope>
    <source>
        <strain evidence="8 9">DSM 101953</strain>
    </source>
</reference>
<evidence type="ECO:0000256" key="6">
    <source>
        <dbReference type="SAM" id="Phobius"/>
    </source>
</evidence>
<dbReference type="Gene3D" id="1.20.1250.20">
    <property type="entry name" value="MFS general substrate transporter like domains"/>
    <property type="match status" value="2"/>
</dbReference>
<dbReference type="PANTHER" id="PTHR23523">
    <property type="match status" value="1"/>
</dbReference>
<evidence type="ECO:0000256" key="2">
    <source>
        <dbReference type="ARBA" id="ARBA00022448"/>
    </source>
</evidence>